<keyword evidence="3" id="KW-1185">Reference proteome</keyword>
<dbReference type="PANTHER" id="PTHR35726">
    <property type="entry name" value="GLUTAMIC ACID-RICH PROTEIN-LIKE"/>
    <property type="match status" value="1"/>
</dbReference>
<evidence type="ECO:0000313" key="3">
    <source>
        <dbReference type="Proteomes" id="UP000029121"/>
    </source>
</evidence>
<dbReference type="OrthoDB" id="1077311at2759"/>
<proteinExistence type="predicted"/>
<organism evidence="2 3">
    <name type="scientific">Capsella rubella</name>
    <dbReference type="NCBI Taxonomy" id="81985"/>
    <lineage>
        <taxon>Eukaryota</taxon>
        <taxon>Viridiplantae</taxon>
        <taxon>Streptophyta</taxon>
        <taxon>Embryophyta</taxon>
        <taxon>Tracheophyta</taxon>
        <taxon>Spermatophyta</taxon>
        <taxon>Magnoliopsida</taxon>
        <taxon>eudicotyledons</taxon>
        <taxon>Gunneridae</taxon>
        <taxon>Pentapetalae</taxon>
        <taxon>rosids</taxon>
        <taxon>malvids</taxon>
        <taxon>Brassicales</taxon>
        <taxon>Brassicaceae</taxon>
        <taxon>Camelineae</taxon>
        <taxon>Capsella</taxon>
    </lineage>
</organism>
<feature type="region of interest" description="Disordered" evidence="1">
    <location>
        <begin position="26"/>
        <end position="54"/>
    </location>
</feature>
<gene>
    <name evidence="2" type="ORF">CARUB_v10025507mg</name>
</gene>
<dbReference type="PANTHER" id="PTHR35726:SF11">
    <property type="entry name" value="MYELIN TRANSCRIPTION FACTOR-LIKE PROTEIN"/>
    <property type="match status" value="1"/>
</dbReference>
<accession>R0HUZ4</accession>
<evidence type="ECO:0000313" key="2">
    <source>
        <dbReference type="EMBL" id="EOA29235.1"/>
    </source>
</evidence>
<protein>
    <submittedName>
        <fullName evidence="2">Uncharacterized protein</fullName>
    </submittedName>
</protein>
<dbReference type="KEGG" id="crb:17890067"/>
<sequence>MNYISTKNVFDVSPFLLLEASADSEAVPDDAVQWPPKDYNIDGDQSSNRSEASSCETSCVTWASQRPCRLEFDLFLLQDTVKEEIDSGDEEVDDDDDDDGDEGEVNSYIRGQRENPALVSGSVAVVISEMDQSRMFWEACLAS</sequence>
<feature type="region of interest" description="Disordered" evidence="1">
    <location>
        <begin position="84"/>
        <end position="112"/>
    </location>
</feature>
<dbReference type="Proteomes" id="UP000029121">
    <property type="component" value="Unassembled WGS sequence"/>
</dbReference>
<feature type="compositionally biased region" description="Polar residues" evidence="1">
    <location>
        <begin position="43"/>
        <end position="54"/>
    </location>
</feature>
<dbReference type="STRING" id="81985.R0HUZ4"/>
<feature type="compositionally biased region" description="Acidic residues" evidence="1">
    <location>
        <begin position="86"/>
        <end position="104"/>
    </location>
</feature>
<reference evidence="3" key="1">
    <citation type="journal article" date="2013" name="Nat. Genet.">
        <title>The Capsella rubella genome and the genomic consequences of rapid mating system evolution.</title>
        <authorList>
            <person name="Slotte T."/>
            <person name="Hazzouri K.M."/>
            <person name="Agren J.A."/>
            <person name="Koenig D."/>
            <person name="Maumus F."/>
            <person name="Guo Y.L."/>
            <person name="Steige K."/>
            <person name="Platts A.E."/>
            <person name="Escobar J.S."/>
            <person name="Newman L.K."/>
            <person name="Wang W."/>
            <person name="Mandakova T."/>
            <person name="Vello E."/>
            <person name="Smith L.M."/>
            <person name="Henz S.R."/>
            <person name="Steffen J."/>
            <person name="Takuno S."/>
            <person name="Brandvain Y."/>
            <person name="Coop G."/>
            <person name="Andolfatto P."/>
            <person name="Hu T.T."/>
            <person name="Blanchette M."/>
            <person name="Clark R.M."/>
            <person name="Quesneville H."/>
            <person name="Nordborg M."/>
            <person name="Gaut B.S."/>
            <person name="Lysak M.A."/>
            <person name="Jenkins J."/>
            <person name="Grimwood J."/>
            <person name="Chapman J."/>
            <person name="Prochnik S."/>
            <person name="Shu S."/>
            <person name="Rokhsar D."/>
            <person name="Schmutz J."/>
            <person name="Weigel D."/>
            <person name="Wright S.I."/>
        </authorList>
    </citation>
    <scope>NUCLEOTIDE SEQUENCE [LARGE SCALE GENOMIC DNA]</scope>
    <source>
        <strain evidence="3">cv. Monte Gargano</strain>
    </source>
</reference>
<dbReference type="AlphaFoldDB" id="R0HUZ4"/>
<evidence type="ECO:0000256" key="1">
    <source>
        <dbReference type="SAM" id="MobiDB-lite"/>
    </source>
</evidence>
<name>R0HUZ4_9BRAS</name>
<dbReference type="EMBL" id="KB870808">
    <property type="protein sequence ID" value="EOA29235.1"/>
    <property type="molecule type" value="Genomic_DNA"/>
</dbReference>